<dbReference type="WBParaSite" id="RSKR_0000732300.1">
    <property type="protein sequence ID" value="RSKR_0000732300.1"/>
    <property type="gene ID" value="RSKR_0000732300"/>
</dbReference>
<dbReference type="Proteomes" id="UP000095286">
    <property type="component" value="Unplaced"/>
</dbReference>
<protein>
    <submittedName>
        <fullName evidence="2">C2H2-type domain-containing protein</fullName>
    </submittedName>
</protein>
<evidence type="ECO:0000313" key="1">
    <source>
        <dbReference type="Proteomes" id="UP000095286"/>
    </source>
</evidence>
<organism evidence="1 2">
    <name type="scientific">Rhabditophanes sp. KR3021</name>
    <dbReference type="NCBI Taxonomy" id="114890"/>
    <lineage>
        <taxon>Eukaryota</taxon>
        <taxon>Metazoa</taxon>
        <taxon>Ecdysozoa</taxon>
        <taxon>Nematoda</taxon>
        <taxon>Chromadorea</taxon>
        <taxon>Rhabditida</taxon>
        <taxon>Tylenchina</taxon>
        <taxon>Panagrolaimomorpha</taxon>
        <taxon>Strongyloidoidea</taxon>
        <taxon>Alloionematidae</taxon>
        <taxon>Rhabditophanes</taxon>
    </lineage>
</organism>
<name>A0AC35U431_9BILA</name>
<sequence length="421" mass="45925">MSGNDSGQQQGVSQPLNTFNGQQQQMVILQAPVGQGGKFNQGTSGTGAPINLQRIENGNFINSNGMTQCFYLLRPANGGSGYSNVVAMNPNQFGSISMPGNGPSVVKHDVDGQRQQVQFQANPVMIHAQPKIISNAPPATIIIQQPQQQIMKTERAGSMHNQNGNNAENGGEDNSSVVKSESRESTRITLGNLQFEQDPNDPQKWIVIQEGNNSAETAVQPEQQQPRTPPQQQLSSPGNQQITITNNFAPPFKSDSFSNDNSGCDSPFDDNSYTANTSNFAAQGASSNGGGVIKRSSAKRQPCECENCTNNHGVSREQKVKGHICSICKKSYGKTSHLRAHIRGHNNERPFACDHQNCPKAFTRSDELQRHRRIHSNVKNFVCSVCSKGFIRSDHLSKHLKTHSKKIELDMLSSTNSPTDN</sequence>
<reference evidence="2" key="1">
    <citation type="submission" date="2016-11" db="UniProtKB">
        <authorList>
            <consortium name="WormBaseParasite"/>
        </authorList>
    </citation>
    <scope>IDENTIFICATION</scope>
    <source>
        <strain evidence="2">KR3021</strain>
    </source>
</reference>
<evidence type="ECO:0000313" key="2">
    <source>
        <dbReference type="WBParaSite" id="RSKR_0000732300.1"/>
    </source>
</evidence>
<proteinExistence type="predicted"/>
<accession>A0AC35U431</accession>